<sequence length="197" mass="21155">MRGVLAALVVLALAAGFGRAAAQETVSPVPSPIVTLDQERLFSESLWGKRAAERIEARSTELALENRQIEGELTVEERALTDRRATMTPEAFRAAADAFDAKVTEIRQTQDAKLRAIGRLQETERQRFLAAAFPVIGDVVRSRGAVAVLDSRAIFLAAEAIDITDILIERIDTELGAGDDVAAPDALQSDPGSTNGD</sequence>
<proteinExistence type="predicted"/>
<accession>A0ABT2ZQ90</accession>
<dbReference type="SMART" id="SM00935">
    <property type="entry name" value="OmpH"/>
    <property type="match status" value="1"/>
</dbReference>
<reference evidence="2 3" key="1">
    <citation type="submission" date="2022-10" db="EMBL/GenBank/DDBJ databases">
        <title>Defluviimonas sp. nov., isolated from ocean surface sediments.</title>
        <authorList>
            <person name="He W."/>
            <person name="Wang L."/>
            <person name="Zhang D.-F."/>
        </authorList>
    </citation>
    <scope>NUCLEOTIDE SEQUENCE [LARGE SCALE GENOMIC DNA]</scope>
    <source>
        <strain evidence="2 3">WL0050</strain>
    </source>
</reference>
<evidence type="ECO:0000313" key="3">
    <source>
        <dbReference type="Proteomes" id="UP001652564"/>
    </source>
</evidence>
<dbReference type="Gene3D" id="3.30.910.20">
    <property type="entry name" value="Skp domain"/>
    <property type="match status" value="1"/>
</dbReference>
<gene>
    <name evidence="2" type="ORF">OEZ71_13590</name>
</gene>
<evidence type="ECO:0000313" key="2">
    <source>
        <dbReference type="EMBL" id="MCV2873326.1"/>
    </source>
</evidence>
<keyword evidence="1" id="KW-0732">Signal</keyword>
<dbReference type="EMBL" id="JAOWKZ010000003">
    <property type="protein sequence ID" value="MCV2873326.1"/>
    <property type="molecule type" value="Genomic_DNA"/>
</dbReference>
<keyword evidence="3" id="KW-1185">Reference proteome</keyword>
<dbReference type="Pfam" id="PF03938">
    <property type="entry name" value="OmpH"/>
    <property type="match status" value="1"/>
</dbReference>
<dbReference type="InterPro" id="IPR024930">
    <property type="entry name" value="Skp_dom_sf"/>
</dbReference>
<feature type="chain" id="PRO_5045916916" evidence="1">
    <location>
        <begin position="23"/>
        <end position="197"/>
    </location>
</feature>
<dbReference type="RefSeq" id="WP_263740534.1">
    <property type="nucleotide sequence ID" value="NZ_JAOWKZ010000003.1"/>
</dbReference>
<dbReference type="Proteomes" id="UP001652564">
    <property type="component" value="Unassembled WGS sequence"/>
</dbReference>
<evidence type="ECO:0000256" key="1">
    <source>
        <dbReference type="SAM" id="SignalP"/>
    </source>
</evidence>
<dbReference type="InterPro" id="IPR005632">
    <property type="entry name" value="Chaperone_Skp"/>
</dbReference>
<protein>
    <submittedName>
        <fullName evidence="2">OmpH family outer membrane protein</fullName>
    </submittedName>
</protein>
<feature type="signal peptide" evidence="1">
    <location>
        <begin position="1"/>
        <end position="22"/>
    </location>
</feature>
<comment type="caution">
    <text evidence="2">The sequence shown here is derived from an EMBL/GenBank/DDBJ whole genome shotgun (WGS) entry which is preliminary data.</text>
</comment>
<name>A0ABT2ZQ90_9RHOB</name>
<organism evidence="2 3">
    <name type="scientific">Albidovulum litorale</name>
    <dbReference type="NCBI Taxonomy" id="2984134"/>
    <lineage>
        <taxon>Bacteria</taxon>
        <taxon>Pseudomonadati</taxon>
        <taxon>Pseudomonadota</taxon>
        <taxon>Alphaproteobacteria</taxon>
        <taxon>Rhodobacterales</taxon>
        <taxon>Paracoccaceae</taxon>
        <taxon>Albidovulum</taxon>
    </lineage>
</organism>
<dbReference type="SUPFAM" id="SSF111384">
    <property type="entry name" value="OmpH-like"/>
    <property type="match status" value="1"/>
</dbReference>